<gene>
    <name evidence="1" type="ORF">L195_g062474</name>
</gene>
<protein>
    <submittedName>
        <fullName evidence="1">Uncharacterized protein</fullName>
    </submittedName>
</protein>
<dbReference type="Proteomes" id="UP000236291">
    <property type="component" value="Unassembled WGS sequence"/>
</dbReference>
<comment type="caution">
    <text evidence="1">The sequence shown here is derived from an EMBL/GenBank/DDBJ whole genome shotgun (WGS) entry which is preliminary data.</text>
</comment>
<dbReference type="EMBL" id="ASHM01176150">
    <property type="protein sequence ID" value="PNX65196.1"/>
    <property type="molecule type" value="Genomic_DNA"/>
</dbReference>
<sequence>MRCSYLLRGDVVRDGIVARCYSEDVTTRSIVARHDDEEIIH</sequence>
<dbReference type="AlphaFoldDB" id="A0A2K3KFX9"/>
<proteinExistence type="predicted"/>
<organism evidence="1 2">
    <name type="scientific">Trifolium pratense</name>
    <name type="common">Red clover</name>
    <dbReference type="NCBI Taxonomy" id="57577"/>
    <lineage>
        <taxon>Eukaryota</taxon>
        <taxon>Viridiplantae</taxon>
        <taxon>Streptophyta</taxon>
        <taxon>Embryophyta</taxon>
        <taxon>Tracheophyta</taxon>
        <taxon>Spermatophyta</taxon>
        <taxon>Magnoliopsida</taxon>
        <taxon>eudicotyledons</taxon>
        <taxon>Gunneridae</taxon>
        <taxon>Pentapetalae</taxon>
        <taxon>rosids</taxon>
        <taxon>fabids</taxon>
        <taxon>Fabales</taxon>
        <taxon>Fabaceae</taxon>
        <taxon>Papilionoideae</taxon>
        <taxon>50 kb inversion clade</taxon>
        <taxon>NPAAA clade</taxon>
        <taxon>Hologalegina</taxon>
        <taxon>IRL clade</taxon>
        <taxon>Trifolieae</taxon>
        <taxon>Trifolium</taxon>
    </lineage>
</organism>
<name>A0A2K3KFX9_TRIPR</name>
<accession>A0A2K3KFX9</accession>
<evidence type="ECO:0000313" key="2">
    <source>
        <dbReference type="Proteomes" id="UP000236291"/>
    </source>
</evidence>
<feature type="non-terminal residue" evidence="1">
    <location>
        <position position="41"/>
    </location>
</feature>
<reference evidence="1 2" key="2">
    <citation type="journal article" date="2017" name="Front. Plant Sci.">
        <title>Gene Classification and Mining of Molecular Markers Useful in Red Clover (Trifolium pratense) Breeding.</title>
        <authorList>
            <person name="Istvanek J."/>
            <person name="Dluhosova J."/>
            <person name="Dluhos P."/>
            <person name="Patkova L."/>
            <person name="Nedelnik J."/>
            <person name="Repkova J."/>
        </authorList>
    </citation>
    <scope>NUCLEOTIDE SEQUENCE [LARGE SCALE GENOMIC DNA]</scope>
    <source>
        <strain evidence="2">cv. Tatra</strain>
        <tissue evidence="1">Young leaves</tissue>
    </source>
</reference>
<evidence type="ECO:0000313" key="1">
    <source>
        <dbReference type="EMBL" id="PNX65196.1"/>
    </source>
</evidence>
<reference evidence="1 2" key="1">
    <citation type="journal article" date="2014" name="Am. J. Bot.">
        <title>Genome assembly and annotation for red clover (Trifolium pratense; Fabaceae).</title>
        <authorList>
            <person name="Istvanek J."/>
            <person name="Jaros M."/>
            <person name="Krenek A."/>
            <person name="Repkova J."/>
        </authorList>
    </citation>
    <scope>NUCLEOTIDE SEQUENCE [LARGE SCALE GENOMIC DNA]</scope>
    <source>
        <strain evidence="2">cv. Tatra</strain>
        <tissue evidence="1">Young leaves</tissue>
    </source>
</reference>